<dbReference type="RefSeq" id="WP_254091847.1">
    <property type="nucleotide sequence ID" value="NZ_JAHESC010000028.1"/>
</dbReference>
<organism evidence="1 2">
    <name type="scientific">Dawidia soli</name>
    <dbReference type="NCBI Taxonomy" id="2782352"/>
    <lineage>
        <taxon>Bacteria</taxon>
        <taxon>Pseudomonadati</taxon>
        <taxon>Bacteroidota</taxon>
        <taxon>Cytophagia</taxon>
        <taxon>Cytophagales</taxon>
        <taxon>Chryseotaleaceae</taxon>
        <taxon>Dawidia</taxon>
    </lineage>
</organism>
<protein>
    <submittedName>
        <fullName evidence="1">Uncharacterized protein</fullName>
    </submittedName>
</protein>
<name>A0AAP2DAV5_9BACT</name>
<evidence type="ECO:0000313" key="1">
    <source>
        <dbReference type="EMBL" id="MBT1688623.1"/>
    </source>
</evidence>
<dbReference type="EMBL" id="JAHESC010000028">
    <property type="protein sequence ID" value="MBT1688623.1"/>
    <property type="molecule type" value="Genomic_DNA"/>
</dbReference>
<sequence length="244" mass="28127">MIIFDRTPATYQEGWAIIKQLLEKWHQVTLDWNEADHRLIVADLEEKSSASLPPSLRQWIYLNETMIKSGQWLLRDFHDINYRTDIDAVTLMIQGEEDYYWAVKREHLTQPDPPVDGYSIDYQGRVQWDKPVSPTLTEFLITYLLDYHMMFEGTGGYNATVADKAALIEAFTAGLPHTVVIGGYHIFESEHVLAFIQDAFSDRTKADLSVHYSGSPDHLPDCIRNNFRHQGSYYGPAITKKEQV</sequence>
<proteinExistence type="predicted"/>
<gene>
    <name evidence="1" type="ORF">KK078_18780</name>
</gene>
<comment type="caution">
    <text evidence="1">The sequence shown here is derived from an EMBL/GenBank/DDBJ whole genome shotgun (WGS) entry which is preliminary data.</text>
</comment>
<keyword evidence="2" id="KW-1185">Reference proteome</keyword>
<evidence type="ECO:0000313" key="2">
    <source>
        <dbReference type="Proteomes" id="UP001319180"/>
    </source>
</evidence>
<reference evidence="1 2" key="1">
    <citation type="submission" date="2021-05" db="EMBL/GenBank/DDBJ databases">
        <title>A Polyphasic approach of four new species of the genus Ohtaekwangia: Ohtaekwangia histidinii sp. nov., Ohtaekwangia cretensis sp. nov., Ohtaekwangia indiensis sp. nov., Ohtaekwangia reichenbachii sp. nov. from diverse environment.</title>
        <authorList>
            <person name="Octaviana S."/>
        </authorList>
    </citation>
    <scope>NUCLEOTIDE SEQUENCE [LARGE SCALE GENOMIC DNA]</scope>
    <source>
        <strain evidence="1 2">PWU37</strain>
    </source>
</reference>
<dbReference type="Proteomes" id="UP001319180">
    <property type="component" value="Unassembled WGS sequence"/>
</dbReference>
<dbReference type="AlphaFoldDB" id="A0AAP2DAV5"/>
<accession>A0AAP2DAV5</accession>